<sequence>MEYVVLIIAATYFILDSLFAWAKSESDRKIREDAMIAKRLSEIMER</sequence>
<gene>
    <name evidence="1" type="ORF">QYE77_14665</name>
</gene>
<proteinExistence type="predicted"/>
<comment type="caution">
    <text evidence="1">The sequence shown here is derived from an EMBL/GenBank/DDBJ whole genome shotgun (WGS) entry which is preliminary data.</text>
</comment>
<reference evidence="1 2" key="1">
    <citation type="submission" date="2023-07" db="EMBL/GenBank/DDBJ databases">
        <title>Novel species of Thermanaerothrix with wide hydrolytic capabilities.</title>
        <authorList>
            <person name="Zayulina K.S."/>
            <person name="Podosokorskaya O.A."/>
            <person name="Elcheninov A.G."/>
        </authorList>
    </citation>
    <scope>NUCLEOTIDE SEQUENCE [LARGE SCALE GENOMIC DNA]</scope>
    <source>
        <strain evidence="1 2">4228-RoL</strain>
        <plasmid evidence="1">p4228-RoL</plasmid>
    </source>
</reference>
<geneLocation type="plasmid" evidence="1">
    <name>p4228-RoL</name>
</geneLocation>
<accession>A0ABU3NRM9</accession>
<protein>
    <submittedName>
        <fullName evidence="1">Uncharacterized protein</fullName>
    </submittedName>
</protein>
<name>A0ABU3NRM9_9CHLR</name>
<organism evidence="1 2">
    <name type="scientific">Thermanaerothrix solaris</name>
    <dbReference type="NCBI Taxonomy" id="3058434"/>
    <lineage>
        <taxon>Bacteria</taxon>
        <taxon>Bacillati</taxon>
        <taxon>Chloroflexota</taxon>
        <taxon>Anaerolineae</taxon>
        <taxon>Anaerolineales</taxon>
        <taxon>Anaerolineaceae</taxon>
        <taxon>Thermanaerothrix</taxon>
    </lineage>
</organism>
<evidence type="ECO:0000313" key="2">
    <source>
        <dbReference type="Proteomes" id="UP001254165"/>
    </source>
</evidence>
<evidence type="ECO:0000313" key="1">
    <source>
        <dbReference type="EMBL" id="MDT8899504.1"/>
    </source>
</evidence>
<dbReference type="RefSeq" id="WP_315626286.1">
    <property type="nucleotide sequence ID" value="NZ_JAUHMF010000010.1"/>
</dbReference>
<keyword evidence="2" id="KW-1185">Reference proteome</keyword>
<dbReference type="Proteomes" id="UP001254165">
    <property type="component" value="Unassembled WGS sequence"/>
</dbReference>
<keyword evidence="1" id="KW-0614">Plasmid</keyword>
<dbReference type="EMBL" id="JAUHMF010000010">
    <property type="protein sequence ID" value="MDT8899504.1"/>
    <property type="molecule type" value="Genomic_DNA"/>
</dbReference>